<feature type="non-terminal residue" evidence="2">
    <location>
        <position position="1"/>
    </location>
</feature>
<dbReference type="Proteomes" id="UP001151582">
    <property type="component" value="Unassembled WGS sequence"/>
</dbReference>
<evidence type="ECO:0000313" key="3">
    <source>
        <dbReference type="Proteomes" id="UP001151582"/>
    </source>
</evidence>
<dbReference type="AlphaFoldDB" id="A0A9W8B213"/>
<accession>A0A9W8B213</accession>
<feature type="region of interest" description="Disordered" evidence="1">
    <location>
        <begin position="54"/>
        <end position="109"/>
    </location>
</feature>
<dbReference type="EMBL" id="JANBQB010000207">
    <property type="protein sequence ID" value="KAJ1979673.1"/>
    <property type="molecule type" value="Genomic_DNA"/>
</dbReference>
<sequence>PDRVLLLGLPQGCGPELAKALAIKAVSAVAISSQAPDFQPMWQRLQAVHKPSRMPWLEPFRPGRPAKAKLPEARKPVASTISPDEVATKPKNQTVGPPSALGPRPFSPTTSYSISHGALARRFGSGTVKCVKTTAPMKRSKQKTPKASAASSKQ</sequence>
<feature type="region of interest" description="Disordered" evidence="1">
    <location>
        <begin position="132"/>
        <end position="154"/>
    </location>
</feature>
<keyword evidence="3" id="KW-1185">Reference proteome</keyword>
<comment type="caution">
    <text evidence="2">The sequence shown here is derived from an EMBL/GenBank/DDBJ whole genome shotgun (WGS) entry which is preliminary data.</text>
</comment>
<gene>
    <name evidence="2" type="ORF">H4R34_002733</name>
</gene>
<name>A0A9W8B213_9FUNG</name>
<organism evidence="2 3">
    <name type="scientific">Dimargaris verticillata</name>
    <dbReference type="NCBI Taxonomy" id="2761393"/>
    <lineage>
        <taxon>Eukaryota</taxon>
        <taxon>Fungi</taxon>
        <taxon>Fungi incertae sedis</taxon>
        <taxon>Zoopagomycota</taxon>
        <taxon>Kickxellomycotina</taxon>
        <taxon>Dimargaritomycetes</taxon>
        <taxon>Dimargaritales</taxon>
        <taxon>Dimargaritaceae</taxon>
        <taxon>Dimargaris</taxon>
    </lineage>
</organism>
<protein>
    <submittedName>
        <fullName evidence="2">Uncharacterized protein</fullName>
    </submittedName>
</protein>
<evidence type="ECO:0000256" key="1">
    <source>
        <dbReference type="SAM" id="MobiDB-lite"/>
    </source>
</evidence>
<proteinExistence type="predicted"/>
<evidence type="ECO:0000313" key="2">
    <source>
        <dbReference type="EMBL" id="KAJ1979673.1"/>
    </source>
</evidence>
<reference evidence="2" key="1">
    <citation type="submission" date="2022-07" db="EMBL/GenBank/DDBJ databases">
        <title>Phylogenomic reconstructions and comparative analyses of Kickxellomycotina fungi.</title>
        <authorList>
            <person name="Reynolds N.K."/>
            <person name="Stajich J.E."/>
            <person name="Barry K."/>
            <person name="Grigoriev I.V."/>
            <person name="Crous P."/>
            <person name="Smith M.E."/>
        </authorList>
    </citation>
    <scope>NUCLEOTIDE SEQUENCE</scope>
    <source>
        <strain evidence="2">RSA 567</strain>
    </source>
</reference>